<proteinExistence type="predicted"/>
<accession>A0ACC3IR02</accession>
<name>A0ACC3IR02_EUCGR</name>
<sequence>MQILHFDIEPHNILIERDFIPKVSNFGHARLYLMDYNTMTLTVARGTLGYMAPELAYKNLGGISYKAYVYGFGKLVMEMARERKNFHDQLSEGLDIPMEEASEENRRIIKKVMIVALWCIQLNPSKCPSMHKLLEMPEGKVDDLQIPPKPLFYPTEIYDKMFSPRNNNTLD</sequence>
<comment type="caution">
    <text evidence="1">The sequence shown here is derived from an EMBL/GenBank/DDBJ whole genome shotgun (WGS) entry which is preliminary data.</text>
</comment>
<keyword evidence="2" id="KW-1185">Reference proteome</keyword>
<organism evidence="1 2">
    <name type="scientific">Eucalyptus grandis</name>
    <name type="common">Flooded gum</name>
    <dbReference type="NCBI Taxonomy" id="71139"/>
    <lineage>
        <taxon>Eukaryota</taxon>
        <taxon>Viridiplantae</taxon>
        <taxon>Streptophyta</taxon>
        <taxon>Embryophyta</taxon>
        <taxon>Tracheophyta</taxon>
        <taxon>Spermatophyta</taxon>
        <taxon>Magnoliopsida</taxon>
        <taxon>eudicotyledons</taxon>
        <taxon>Gunneridae</taxon>
        <taxon>Pentapetalae</taxon>
        <taxon>rosids</taxon>
        <taxon>malvids</taxon>
        <taxon>Myrtales</taxon>
        <taxon>Myrtaceae</taxon>
        <taxon>Myrtoideae</taxon>
        <taxon>Eucalypteae</taxon>
        <taxon>Eucalyptus</taxon>
    </lineage>
</organism>
<protein>
    <submittedName>
        <fullName evidence="1">Uncharacterized protein</fullName>
    </submittedName>
</protein>
<dbReference type="EMBL" id="CM064445">
    <property type="protein sequence ID" value="KAK3404149.1"/>
    <property type="molecule type" value="Genomic_DNA"/>
</dbReference>
<evidence type="ECO:0000313" key="2">
    <source>
        <dbReference type="Proteomes" id="UP000030711"/>
    </source>
</evidence>
<gene>
    <name evidence="1" type="ORF">EUGRSUZ_K00494</name>
</gene>
<reference evidence="1 2" key="1">
    <citation type="journal article" date="2014" name="Nature">
        <title>The genome of Eucalyptus grandis.</title>
        <authorList>
            <person name="Myburg A.A."/>
            <person name="Grattapaglia D."/>
            <person name="Tuskan G.A."/>
            <person name="Hellsten U."/>
            <person name="Hayes R.D."/>
            <person name="Grimwood J."/>
            <person name="Jenkins J."/>
            <person name="Lindquist E."/>
            <person name="Tice H."/>
            <person name="Bauer D."/>
            <person name="Goodstein D.M."/>
            <person name="Dubchak I."/>
            <person name="Poliakov A."/>
            <person name="Mizrachi E."/>
            <person name="Kullan A.R."/>
            <person name="Hussey S.G."/>
            <person name="Pinard D."/>
            <person name="van der Merwe K."/>
            <person name="Singh P."/>
            <person name="van Jaarsveld I."/>
            <person name="Silva-Junior O.B."/>
            <person name="Togawa R.C."/>
            <person name="Pappas M.R."/>
            <person name="Faria D.A."/>
            <person name="Sansaloni C.P."/>
            <person name="Petroli C.D."/>
            <person name="Yang X."/>
            <person name="Ranjan P."/>
            <person name="Tschaplinski T.J."/>
            <person name="Ye C.Y."/>
            <person name="Li T."/>
            <person name="Sterck L."/>
            <person name="Vanneste K."/>
            <person name="Murat F."/>
            <person name="Soler M."/>
            <person name="Clemente H.S."/>
            <person name="Saidi N."/>
            <person name="Cassan-Wang H."/>
            <person name="Dunand C."/>
            <person name="Hefer C.A."/>
            <person name="Bornberg-Bauer E."/>
            <person name="Kersting A.R."/>
            <person name="Vining K."/>
            <person name="Amarasinghe V."/>
            <person name="Ranik M."/>
            <person name="Naithani S."/>
            <person name="Elser J."/>
            <person name="Boyd A.E."/>
            <person name="Liston A."/>
            <person name="Spatafora J.W."/>
            <person name="Dharmwardhana P."/>
            <person name="Raja R."/>
            <person name="Sullivan C."/>
            <person name="Romanel E."/>
            <person name="Alves-Ferreira M."/>
            <person name="Kulheim C."/>
            <person name="Foley W."/>
            <person name="Carocha V."/>
            <person name="Paiva J."/>
            <person name="Kudrna D."/>
            <person name="Brommonschenkel S.H."/>
            <person name="Pasquali G."/>
            <person name="Byrne M."/>
            <person name="Rigault P."/>
            <person name="Tibbits J."/>
            <person name="Spokevicius A."/>
            <person name="Jones R.C."/>
            <person name="Steane D.A."/>
            <person name="Vaillancourt R.E."/>
            <person name="Potts B.M."/>
            <person name="Joubert F."/>
            <person name="Barry K."/>
            <person name="Pappas G.J."/>
            <person name="Strauss S.H."/>
            <person name="Jaiswal P."/>
            <person name="Grima-Pettenati J."/>
            <person name="Salse J."/>
            <person name="Van de Peer Y."/>
            <person name="Rokhsar D.S."/>
            <person name="Schmutz J."/>
        </authorList>
    </citation>
    <scope>NUCLEOTIDE SEQUENCE [LARGE SCALE GENOMIC DNA]</scope>
    <source>
        <strain evidence="2">cv. BRASUZ1</strain>
        <tissue evidence="1">Leaf extractions</tissue>
    </source>
</reference>
<dbReference type="Proteomes" id="UP000030711">
    <property type="component" value="Chromosome 11"/>
</dbReference>
<evidence type="ECO:0000313" key="1">
    <source>
        <dbReference type="EMBL" id="KAK3404149.1"/>
    </source>
</evidence>